<dbReference type="RefSeq" id="WP_183317199.1">
    <property type="nucleotide sequence ID" value="NZ_JACIEN010000003.1"/>
</dbReference>
<dbReference type="EMBL" id="JACIEN010000003">
    <property type="protein sequence ID" value="MBB4018204.1"/>
    <property type="molecule type" value="Genomic_DNA"/>
</dbReference>
<evidence type="ECO:0000313" key="1">
    <source>
        <dbReference type="EMBL" id="MBB4018204.1"/>
    </source>
</evidence>
<name>A0A840BYJ7_9HYPH</name>
<proteinExistence type="predicted"/>
<keyword evidence="2" id="KW-1185">Reference proteome</keyword>
<sequence length="110" mass="11783">MVIFPATTEDVPLSLMLEALQNMFARHPEGLHVDGDFARELAAGLSDMVDEARALEAAEAERRELLAIAEDLDLVGRFEVREPAPAAVDNVVPFPQRALPCSSPTGGDAA</sequence>
<evidence type="ECO:0000313" key="2">
    <source>
        <dbReference type="Proteomes" id="UP000577362"/>
    </source>
</evidence>
<comment type="caution">
    <text evidence="1">The sequence shown here is derived from an EMBL/GenBank/DDBJ whole genome shotgun (WGS) entry which is preliminary data.</text>
</comment>
<dbReference type="Proteomes" id="UP000577362">
    <property type="component" value="Unassembled WGS sequence"/>
</dbReference>
<dbReference type="AlphaFoldDB" id="A0A840BYJ7"/>
<organism evidence="1 2">
    <name type="scientific">Chelatococcus caeni</name>
    <dbReference type="NCBI Taxonomy" id="1348468"/>
    <lineage>
        <taxon>Bacteria</taxon>
        <taxon>Pseudomonadati</taxon>
        <taxon>Pseudomonadota</taxon>
        <taxon>Alphaproteobacteria</taxon>
        <taxon>Hyphomicrobiales</taxon>
        <taxon>Chelatococcaceae</taxon>
        <taxon>Chelatococcus</taxon>
    </lineage>
</organism>
<accession>A0A840BYJ7</accession>
<protein>
    <submittedName>
        <fullName evidence="1">Uncharacterized protein</fullName>
    </submittedName>
</protein>
<gene>
    <name evidence="1" type="ORF">GGR16_003238</name>
</gene>
<reference evidence="1 2" key="1">
    <citation type="submission" date="2020-08" db="EMBL/GenBank/DDBJ databases">
        <title>Genomic Encyclopedia of Type Strains, Phase IV (KMG-IV): sequencing the most valuable type-strain genomes for metagenomic binning, comparative biology and taxonomic classification.</title>
        <authorList>
            <person name="Goeker M."/>
        </authorList>
    </citation>
    <scope>NUCLEOTIDE SEQUENCE [LARGE SCALE GENOMIC DNA]</scope>
    <source>
        <strain evidence="1 2">DSM 103737</strain>
    </source>
</reference>